<keyword evidence="4" id="KW-1185">Reference proteome</keyword>
<dbReference type="Pfam" id="PF01451">
    <property type="entry name" value="LMWPc"/>
    <property type="match status" value="1"/>
</dbReference>
<accession>A0A9E7TMW9</accession>
<dbReference type="GeneID" id="74307357"/>
<dbReference type="GO" id="GO:0046685">
    <property type="term" value="P:response to arsenic-containing substance"/>
    <property type="evidence" value="ECO:0007669"/>
    <property type="project" value="UniProtKB-KW"/>
</dbReference>
<evidence type="ECO:0000313" key="3">
    <source>
        <dbReference type="EMBL" id="UUX93781.1"/>
    </source>
</evidence>
<gene>
    <name evidence="3" type="ORF">L6E24_06620</name>
</gene>
<keyword evidence="1" id="KW-0059">Arsenical resistance</keyword>
<feature type="domain" description="Phosphotyrosine protein phosphatase I" evidence="2">
    <location>
        <begin position="5"/>
        <end position="131"/>
    </location>
</feature>
<protein>
    <recommendedName>
        <fullName evidence="2">Phosphotyrosine protein phosphatase I domain-containing protein</fullName>
    </recommendedName>
</protein>
<sequence>MAKKRRILFICTYNSVRSQIAEAIINSRYSERFHAESAGLIPGGVDPYAISALNMRGIETLYLKSKSIGQISDRKYSLIVFLCENAYLRAEYLPVSDITECRFVSLPPGKSIDPVSAYSRLTDILINMFETDPLFN</sequence>
<dbReference type="SUPFAM" id="SSF52788">
    <property type="entry name" value="Phosphotyrosine protein phosphatases I"/>
    <property type="match status" value="1"/>
</dbReference>
<dbReference type="InterPro" id="IPR036196">
    <property type="entry name" value="Ptyr_pPase_sf"/>
</dbReference>
<dbReference type="EMBL" id="CP096115">
    <property type="protein sequence ID" value="UUX93781.1"/>
    <property type="molecule type" value="Genomic_DNA"/>
</dbReference>
<dbReference type="SMART" id="SM00226">
    <property type="entry name" value="LMWPc"/>
    <property type="match status" value="1"/>
</dbReference>
<dbReference type="RefSeq" id="WP_257743916.1">
    <property type="nucleotide sequence ID" value="NZ_CP096115.1"/>
</dbReference>
<evidence type="ECO:0000259" key="2">
    <source>
        <dbReference type="SMART" id="SM00226"/>
    </source>
</evidence>
<evidence type="ECO:0000313" key="4">
    <source>
        <dbReference type="Proteomes" id="UP001060368"/>
    </source>
</evidence>
<name>A0A9E7TMW9_9EURY</name>
<dbReference type="Gene3D" id="3.40.50.2300">
    <property type="match status" value="1"/>
</dbReference>
<dbReference type="PANTHER" id="PTHR43428">
    <property type="entry name" value="ARSENATE REDUCTASE"/>
    <property type="match status" value="1"/>
</dbReference>
<dbReference type="KEGG" id="mend:L6E24_06620"/>
<proteinExistence type="predicted"/>
<dbReference type="InterPro" id="IPR023485">
    <property type="entry name" value="Ptyr_pPase"/>
</dbReference>
<dbReference type="AlphaFoldDB" id="A0A9E7TMW9"/>
<evidence type="ECO:0000256" key="1">
    <source>
        <dbReference type="ARBA" id="ARBA00022849"/>
    </source>
</evidence>
<dbReference type="PANTHER" id="PTHR43428:SF1">
    <property type="entry name" value="ARSENATE REDUCTASE"/>
    <property type="match status" value="1"/>
</dbReference>
<organism evidence="3 4">
    <name type="scientific">Methanoplanus endosymbiosus</name>
    <dbReference type="NCBI Taxonomy" id="33865"/>
    <lineage>
        <taxon>Archaea</taxon>
        <taxon>Methanobacteriati</taxon>
        <taxon>Methanobacteriota</taxon>
        <taxon>Stenosarchaea group</taxon>
        <taxon>Methanomicrobia</taxon>
        <taxon>Methanomicrobiales</taxon>
        <taxon>Methanomicrobiaceae</taxon>
        <taxon>Methanoplanus</taxon>
    </lineage>
</organism>
<dbReference type="Proteomes" id="UP001060368">
    <property type="component" value="Chromosome"/>
</dbReference>
<reference evidence="3" key="1">
    <citation type="submission" date="2022-04" db="EMBL/GenBank/DDBJ databases">
        <title>Complete genome of Methanoplanus endosymbiosus DSM 3599.</title>
        <authorList>
            <person name="Chen S.-C."/>
            <person name="You Y.-T."/>
            <person name="Zhou Y.-Z."/>
            <person name="Lai M.-C."/>
        </authorList>
    </citation>
    <scope>NUCLEOTIDE SEQUENCE</scope>
    <source>
        <strain evidence="3">DSM 3599</strain>
    </source>
</reference>